<feature type="compositionally biased region" description="Low complexity" evidence="1">
    <location>
        <begin position="342"/>
        <end position="353"/>
    </location>
</feature>
<reference evidence="4" key="2">
    <citation type="submission" date="2015-01" db="EMBL/GenBank/DDBJ databases">
        <title>Evolutionary Origins and Diversification of the Mycorrhizal Mutualists.</title>
        <authorList>
            <consortium name="DOE Joint Genome Institute"/>
            <consortium name="Mycorrhizal Genomics Consortium"/>
            <person name="Kohler A."/>
            <person name="Kuo A."/>
            <person name="Nagy L.G."/>
            <person name="Floudas D."/>
            <person name="Copeland A."/>
            <person name="Barry K.W."/>
            <person name="Cichocki N."/>
            <person name="Veneault-Fourrey C."/>
            <person name="LaButti K."/>
            <person name="Lindquist E.A."/>
            <person name="Lipzen A."/>
            <person name="Lundell T."/>
            <person name="Morin E."/>
            <person name="Murat C."/>
            <person name="Riley R."/>
            <person name="Ohm R."/>
            <person name="Sun H."/>
            <person name="Tunlid A."/>
            <person name="Henrissat B."/>
            <person name="Grigoriev I.V."/>
            <person name="Hibbett D.S."/>
            <person name="Martin F."/>
        </authorList>
    </citation>
    <scope>NUCLEOTIDE SEQUENCE [LARGE SCALE GENOMIC DNA]</scope>
    <source>
        <strain evidence="4">LaAM-08-1</strain>
    </source>
</reference>
<feature type="compositionally biased region" description="Basic and acidic residues" evidence="1">
    <location>
        <begin position="227"/>
        <end position="238"/>
    </location>
</feature>
<gene>
    <name evidence="3" type="ORF">K443DRAFT_673736</name>
</gene>
<dbReference type="EMBL" id="KN838549">
    <property type="protein sequence ID" value="KIK07179.1"/>
    <property type="molecule type" value="Genomic_DNA"/>
</dbReference>
<evidence type="ECO:0000313" key="3">
    <source>
        <dbReference type="EMBL" id="KIK07179.1"/>
    </source>
</evidence>
<dbReference type="STRING" id="1095629.A0A0C9XZR2"/>
<dbReference type="PANTHER" id="PTHR46266">
    <property type="entry name" value="TRANSCRIPTION FACTOR TT8"/>
    <property type="match status" value="1"/>
</dbReference>
<feature type="compositionally biased region" description="Basic and acidic residues" evidence="1">
    <location>
        <begin position="87"/>
        <end position="100"/>
    </location>
</feature>
<name>A0A0C9XZR2_9AGAR</name>
<feature type="domain" description="BHLH" evidence="2">
    <location>
        <begin position="92"/>
        <end position="179"/>
    </location>
</feature>
<dbReference type="PROSITE" id="PS50888">
    <property type="entry name" value="BHLH"/>
    <property type="match status" value="1"/>
</dbReference>
<dbReference type="PANTHER" id="PTHR46266:SF4">
    <property type="entry name" value="TRANSCRIPTION FACTOR TT8"/>
    <property type="match status" value="1"/>
</dbReference>
<dbReference type="InterPro" id="IPR036638">
    <property type="entry name" value="HLH_DNA-bd_sf"/>
</dbReference>
<dbReference type="SMART" id="SM00353">
    <property type="entry name" value="HLH"/>
    <property type="match status" value="1"/>
</dbReference>
<dbReference type="SUPFAM" id="SSF47459">
    <property type="entry name" value="HLH, helix-loop-helix DNA-binding domain"/>
    <property type="match status" value="1"/>
</dbReference>
<feature type="compositionally biased region" description="Polar residues" evidence="1">
    <location>
        <begin position="239"/>
        <end position="275"/>
    </location>
</feature>
<dbReference type="Proteomes" id="UP000054477">
    <property type="component" value="Unassembled WGS sequence"/>
</dbReference>
<dbReference type="GO" id="GO:0046983">
    <property type="term" value="F:protein dimerization activity"/>
    <property type="evidence" value="ECO:0007669"/>
    <property type="project" value="InterPro"/>
</dbReference>
<feature type="region of interest" description="Disordered" evidence="1">
    <location>
        <begin position="394"/>
        <end position="433"/>
    </location>
</feature>
<keyword evidence="4" id="KW-1185">Reference proteome</keyword>
<protein>
    <recommendedName>
        <fullName evidence="2">BHLH domain-containing protein</fullName>
    </recommendedName>
</protein>
<feature type="compositionally biased region" description="Basic and acidic residues" evidence="1">
    <location>
        <begin position="156"/>
        <end position="167"/>
    </location>
</feature>
<dbReference type="Gene3D" id="4.10.280.10">
    <property type="entry name" value="Helix-loop-helix DNA-binding domain"/>
    <property type="match status" value="1"/>
</dbReference>
<proteinExistence type="predicted"/>
<dbReference type="Pfam" id="PF00010">
    <property type="entry name" value="HLH"/>
    <property type="match status" value="1"/>
</dbReference>
<accession>A0A0C9XZR2</accession>
<reference evidence="3 4" key="1">
    <citation type="submission" date="2014-04" db="EMBL/GenBank/DDBJ databases">
        <authorList>
            <consortium name="DOE Joint Genome Institute"/>
            <person name="Kuo A."/>
            <person name="Kohler A."/>
            <person name="Nagy L.G."/>
            <person name="Floudas D."/>
            <person name="Copeland A."/>
            <person name="Barry K.W."/>
            <person name="Cichocki N."/>
            <person name="Veneault-Fourrey C."/>
            <person name="LaButti K."/>
            <person name="Lindquist E.A."/>
            <person name="Lipzen A."/>
            <person name="Lundell T."/>
            <person name="Morin E."/>
            <person name="Murat C."/>
            <person name="Sun H."/>
            <person name="Tunlid A."/>
            <person name="Henrissat B."/>
            <person name="Grigoriev I.V."/>
            <person name="Hibbett D.S."/>
            <person name="Martin F."/>
            <person name="Nordberg H.P."/>
            <person name="Cantor M.N."/>
            <person name="Hua S.X."/>
        </authorList>
    </citation>
    <scope>NUCLEOTIDE SEQUENCE [LARGE SCALE GENOMIC DNA]</scope>
    <source>
        <strain evidence="3 4">LaAM-08-1</strain>
    </source>
</reference>
<evidence type="ECO:0000256" key="1">
    <source>
        <dbReference type="SAM" id="MobiDB-lite"/>
    </source>
</evidence>
<organism evidence="3 4">
    <name type="scientific">Laccaria amethystina LaAM-08-1</name>
    <dbReference type="NCBI Taxonomy" id="1095629"/>
    <lineage>
        <taxon>Eukaryota</taxon>
        <taxon>Fungi</taxon>
        <taxon>Dikarya</taxon>
        <taxon>Basidiomycota</taxon>
        <taxon>Agaricomycotina</taxon>
        <taxon>Agaricomycetes</taxon>
        <taxon>Agaricomycetidae</taxon>
        <taxon>Agaricales</taxon>
        <taxon>Agaricineae</taxon>
        <taxon>Hydnangiaceae</taxon>
        <taxon>Laccaria</taxon>
    </lineage>
</organism>
<feature type="region of interest" description="Disordered" evidence="1">
    <location>
        <begin position="121"/>
        <end position="167"/>
    </location>
</feature>
<dbReference type="HOGENOM" id="CLU_049479_0_0_1"/>
<dbReference type="AlphaFoldDB" id="A0A0C9XZR2"/>
<dbReference type="OrthoDB" id="690068at2759"/>
<evidence type="ECO:0000259" key="2">
    <source>
        <dbReference type="PROSITE" id="PS50888"/>
    </source>
</evidence>
<feature type="region of interest" description="Disordered" evidence="1">
    <location>
        <begin position="33"/>
        <end position="100"/>
    </location>
</feature>
<dbReference type="InterPro" id="IPR011598">
    <property type="entry name" value="bHLH_dom"/>
</dbReference>
<feature type="compositionally biased region" description="Pro residues" evidence="1">
    <location>
        <begin position="284"/>
        <end position="305"/>
    </location>
</feature>
<evidence type="ECO:0000313" key="4">
    <source>
        <dbReference type="Proteomes" id="UP000054477"/>
    </source>
</evidence>
<sequence length="433" mass="46793">MPDSRKHLYAACCNPPRRAKRLPVAELPLDLTQEDPDMSLPRQILPKNLSHPMKPTTNPVSDEHAVPAQHAPVPSKRGRKPGPLSRTAREAQRRLNHSIIEKARRTKINEALATLKQLVPADYGCSKPPADDEDEDNEDEEYQQGTKKPKSKKAGKKEEKEKEFKLEILVRTVSFMQDLIKRVAVLEEGALSPQPCPTCTDSGSTDAKKRKRPHLDEIDGEPQSDQPPRETNRPRRLTESSSGGSSYPDNTVQPQRTPLTQPQSDARLPSISSWLPISVIDPSLLPPPPPQRTPPTPRSYLPSPPSSTHFDPVRTSLVPPALSLGPIALAATGPSSTRPRASSTLSSVSTQSRTPEDESAASLLLQISASSPPFRALPSSSTYGLPDPSKFTLHASDSANNAKPGVLKAQTPGSLLGLNHRTGSASGSGGGKQ</sequence>
<feature type="region of interest" description="Disordered" evidence="1">
    <location>
        <begin position="187"/>
        <end position="365"/>
    </location>
</feature>
<feature type="compositionally biased region" description="Acidic residues" evidence="1">
    <location>
        <begin position="131"/>
        <end position="142"/>
    </location>
</feature>